<dbReference type="PROSITE" id="PS51007">
    <property type="entry name" value="CYTC"/>
    <property type="match status" value="1"/>
</dbReference>
<evidence type="ECO:0000256" key="6">
    <source>
        <dbReference type="ARBA" id="ARBA00023004"/>
    </source>
</evidence>
<evidence type="ECO:0000313" key="13">
    <source>
        <dbReference type="Proteomes" id="UP001615550"/>
    </source>
</evidence>
<dbReference type="PANTHER" id="PTHR10266:SF3">
    <property type="entry name" value="CYTOCHROME C1, HEME PROTEIN, MITOCHONDRIAL"/>
    <property type="match status" value="1"/>
</dbReference>
<keyword evidence="13" id="KW-1185">Reference proteome</keyword>
<evidence type="ECO:0000256" key="5">
    <source>
        <dbReference type="ARBA" id="ARBA00022989"/>
    </source>
</evidence>
<comment type="caution">
    <text evidence="12">The sequence shown here is derived from an EMBL/GenBank/DDBJ whole genome shotgun (WGS) entry which is preliminary data.</text>
</comment>
<evidence type="ECO:0000259" key="11">
    <source>
        <dbReference type="PROSITE" id="PS51007"/>
    </source>
</evidence>
<evidence type="ECO:0000256" key="10">
    <source>
        <dbReference type="SAM" id="SignalP"/>
    </source>
</evidence>
<keyword evidence="5 9" id="KW-1133">Transmembrane helix</keyword>
<dbReference type="SUPFAM" id="SSF46626">
    <property type="entry name" value="Cytochrome c"/>
    <property type="match status" value="1"/>
</dbReference>
<feature type="domain" description="Cytochrome c" evidence="11">
    <location>
        <begin position="29"/>
        <end position="129"/>
    </location>
</feature>
<evidence type="ECO:0000256" key="2">
    <source>
        <dbReference type="ARBA" id="ARBA00022617"/>
    </source>
</evidence>
<evidence type="ECO:0000256" key="9">
    <source>
        <dbReference type="SAM" id="Phobius"/>
    </source>
</evidence>
<protein>
    <submittedName>
        <fullName evidence="12">Cytochrome c1</fullName>
    </submittedName>
</protein>
<keyword evidence="4 8" id="KW-0479">Metal-binding</keyword>
<evidence type="ECO:0000256" key="1">
    <source>
        <dbReference type="ARBA" id="ARBA00004370"/>
    </source>
</evidence>
<dbReference type="RefSeq" id="WP_400188297.1">
    <property type="nucleotide sequence ID" value="NZ_JBGORX010000006.1"/>
</dbReference>
<evidence type="ECO:0000256" key="3">
    <source>
        <dbReference type="ARBA" id="ARBA00022692"/>
    </source>
</evidence>
<dbReference type="InterPro" id="IPR036909">
    <property type="entry name" value="Cyt_c-like_dom_sf"/>
</dbReference>
<organism evidence="12 13">
    <name type="scientific">Legionella lytica</name>
    <dbReference type="NCBI Taxonomy" id="96232"/>
    <lineage>
        <taxon>Bacteria</taxon>
        <taxon>Pseudomonadati</taxon>
        <taxon>Pseudomonadota</taxon>
        <taxon>Gammaproteobacteria</taxon>
        <taxon>Legionellales</taxon>
        <taxon>Legionellaceae</taxon>
        <taxon>Legionella</taxon>
    </lineage>
</organism>
<accession>A0ABW8D9U8</accession>
<evidence type="ECO:0000256" key="8">
    <source>
        <dbReference type="PROSITE-ProRule" id="PRU00433"/>
    </source>
</evidence>
<dbReference type="Pfam" id="PF02167">
    <property type="entry name" value="Cytochrom_C1"/>
    <property type="match status" value="1"/>
</dbReference>
<evidence type="ECO:0000256" key="4">
    <source>
        <dbReference type="ARBA" id="ARBA00022723"/>
    </source>
</evidence>
<keyword evidence="7 9" id="KW-0472">Membrane</keyword>
<dbReference type="InterPro" id="IPR002326">
    <property type="entry name" value="Cyt_c1"/>
</dbReference>
<dbReference type="Gene3D" id="1.10.760.10">
    <property type="entry name" value="Cytochrome c-like domain"/>
    <property type="match status" value="1"/>
</dbReference>
<reference evidence="12 13" key="1">
    <citation type="submission" date="2024-08" db="EMBL/GenBank/DDBJ databases">
        <title>Draft Genome Sequence of Legionella lytica strain DSB2004, Isolated From a Fire Sprinkler System.</title>
        <authorList>
            <person name="Everhart A.D."/>
            <person name="Kidane D.T."/>
            <person name="Farone A.L."/>
            <person name="Farone M.B."/>
        </authorList>
    </citation>
    <scope>NUCLEOTIDE SEQUENCE [LARGE SCALE GENOMIC DNA]</scope>
    <source>
        <strain evidence="12 13">DSB2004</strain>
    </source>
</reference>
<dbReference type="Proteomes" id="UP001615550">
    <property type="component" value="Unassembled WGS sequence"/>
</dbReference>
<proteinExistence type="predicted"/>
<sequence>MLKQKVLLVGLLGCIWASISEAQSVDNKSSLQRGAKLFMNYCSGCHSLKYLRYNHMAEGIGLVGFDGRVDNELLKNNLIFTEASVNDPIRIALPPEDAKQWFGVVPPDLSLVAREKGSEWLLGYLKSFYNDNSRPFGVNNLLVPGVAMPNILEPLIGEMILVRATQEHVAHLSLVKEGELSAAQLDSLVQDLVNFLIYVGEPTQLARYQLGYYVLAFLLVFLLVVLGLNRLYWQKIS</sequence>
<evidence type="ECO:0000256" key="7">
    <source>
        <dbReference type="ARBA" id="ARBA00023136"/>
    </source>
</evidence>
<dbReference type="PRINTS" id="PR00603">
    <property type="entry name" value="CYTOCHROMEC1"/>
</dbReference>
<keyword evidence="2 8" id="KW-0349">Heme</keyword>
<feature type="signal peptide" evidence="10">
    <location>
        <begin position="1"/>
        <end position="22"/>
    </location>
</feature>
<comment type="subcellular location">
    <subcellularLocation>
        <location evidence="1">Membrane</location>
    </subcellularLocation>
</comment>
<dbReference type="InterPro" id="IPR009056">
    <property type="entry name" value="Cyt_c-like_dom"/>
</dbReference>
<feature type="chain" id="PRO_5045970428" evidence="10">
    <location>
        <begin position="23"/>
        <end position="237"/>
    </location>
</feature>
<feature type="transmembrane region" description="Helical" evidence="9">
    <location>
        <begin position="210"/>
        <end position="233"/>
    </location>
</feature>
<keyword evidence="10" id="KW-0732">Signal</keyword>
<dbReference type="PANTHER" id="PTHR10266">
    <property type="entry name" value="CYTOCHROME C1"/>
    <property type="match status" value="1"/>
</dbReference>
<name>A0ABW8D9U8_9GAMM</name>
<gene>
    <name evidence="12" type="ORF">ACD661_13000</name>
</gene>
<keyword evidence="6 8" id="KW-0408">Iron</keyword>
<keyword evidence="3 9" id="KW-0812">Transmembrane</keyword>
<dbReference type="EMBL" id="JBGORX010000006">
    <property type="protein sequence ID" value="MFJ1269478.1"/>
    <property type="molecule type" value="Genomic_DNA"/>
</dbReference>
<evidence type="ECO:0000313" key="12">
    <source>
        <dbReference type="EMBL" id="MFJ1269478.1"/>
    </source>
</evidence>